<dbReference type="SUPFAM" id="SSF53756">
    <property type="entry name" value="UDP-Glycosyltransferase/glycogen phosphorylase"/>
    <property type="match status" value="1"/>
</dbReference>
<dbReference type="NCBIfam" id="TIGR03590">
    <property type="entry name" value="PseG"/>
    <property type="match status" value="1"/>
</dbReference>
<keyword evidence="3" id="KW-0548">Nucleotidyltransferase</keyword>
<dbReference type="GO" id="GO:0008781">
    <property type="term" value="F:N-acylneuraminate cytidylyltransferase activity"/>
    <property type="evidence" value="ECO:0007669"/>
    <property type="project" value="UniProtKB-EC"/>
</dbReference>
<gene>
    <name evidence="3" type="ORF">THF1A12_60133</name>
</gene>
<feature type="binding site" evidence="2">
    <location>
        <position position="174"/>
    </location>
    <ligand>
        <name>substrate</name>
    </ligand>
</feature>
<name>A0AAU9QVZ2_9VIBR</name>
<dbReference type="Gene3D" id="3.40.50.11190">
    <property type="match status" value="1"/>
</dbReference>
<proteinExistence type="predicted"/>
<feature type="binding site" evidence="2">
    <location>
        <position position="276"/>
    </location>
    <ligand>
        <name>substrate</name>
    </ligand>
</feature>
<reference evidence="3" key="1">
    <citation type="submission" date="2022-01" db="EMBL/GenBank/DDBJ databases">
        <authorList>
            <person name="Lagorce A."/>
        </authorList>
    </citation>
    <scope>NUCLEOTIDE SEQUENCE</scope>
    <source>
        <strain evidence="3">Th15_F1_A12</strain>
    </source>
</reference>
<evidence type="ECO:0000313" key="3">
    <source>
        <dbReference type="EMBL" id="CAH1602697.1"/>
    </source>
</evidence>
<dbReference type="AlphaFoldDB" id="A0AAU9QVZ2"/>
<protein>
    <submittedName>
        <fullName evidence="3">Pseudaminic acid cytidylyltransferase</fullName>
        <ecNumber evidence="3">2.7.7.43</ecNumber>
    </submittedName>
</protein>
<comment type="caution">
    <text evidence="3">The sequence shown here is derived from an EMBL/GenBank/DDBJ whole genome shotgun (WGS) entry which is preliminary data.</text>
</comment>
<keyword evidence="3" id="KW-0808">Transferase</keyword>
<dbReference type="InterPro" id="IPR020023">
    <property type="entry name" value="PseG"/>
</dbReference>
<evidence type="ECO:0000256" key="1">
    <source>
        <dbReference type="PIRSR" id="PIRSR620023-1"/>
    </source>
</evidence>
<dbReference type="Gene3D" id="3.40.50.2000">
    <property type="entry name" value="Glycogen Phosphorylase B"/>
    <property type="match status" value="1"/>
</dbReference>
<dbReference type="Proteomes" id="UP001295462">
    <property type="component" value="Unassembled WGS sequence"/>
</dbReference>
<evidence type="ECO:0000256" key="2">
    <source>
        <dbReference type="PIRSR" id="PIRSR620023-2"/>
    </source>
</evidence>
<organism evidence="3 4">
    <name type="scientific">Vibrio jasicida</name>
    <dbReference type="NCBI Taxonomy" id="766224"/>
    <lineage>
        <taxon>Bacteria</taxon>
        <taxon>Pseudomonadati</taxon>
        <taxon>Pseudomonadota</taxon>
        <taxon>Gammaproteobacteria</taxon>
        <taxon>Vibrionales</taxon>
        <taxon>Vibrionaceae</taxon>
        <taxon>Vibrio</taxon>
    </lineage>
</organism>
<sequence>MKIAIRVDCSNEIGMGHIMRCLAIAKKLSSHGHDVLFIGNDIPSTFVEKIISAGCKAESFSLSLDEHNNSNLKHSNWLKGGAYFDALETSKVITKHFNIADWLIVDHYGIDIEWEHRLRACVKNIAVIDDLADREHDADLLLDQNIYDGWLNKYKNLTPNHCELLIGSSYILLRDEFISLSPVPINKKPRDLIIFMGGGDEFNYTGQLLELLIESDNRYQLKVDVIIGPINSHKDNVESLMKSLPHGRLFVNPTNMAELYLDSKLAIGAPGGSTWERCRLGVPSVLVAIADNQVRVGRFLDKEGVAWLTCSVKEAITRYYEVSHDIALLHEYSYRAQCYVDGKGVERFISLLEKGTRECLVEN</sequence>
<dbReference type="EMBL" id="CAKMUD010000116">
    <property type="protein sequence ID" value="CAH1602697.1"/>
    <property type="molecule type" value="Genomic_DNA"/>
</dbReference>
<feature type="active site" description="Proton acceptor" evidence="1">
    <location>
        <position position="17"/>
    </location>
</feature>
<accession>A0AAU9QVZ2</accession>
<dbReference type="RefSeq" id="WP_409590206.1">
    <property type="nucleotide sequence ID" value="NZ_CAKMTZ010000126.1"/>
</dbReference>
<dbReference type="EC" id="2.7.7.43" evidence="3"/>
<evidence type="ECO:0000313" key="4">
    <source>
        <dbReference type="Proteomes" id="UP001295462"/>
    </source>
</evidence>